<dbReference type="GO" id="GO:0004300">
    <property type="term" value="F:enoyl-CoA hydratase activity"/>
    <property type="evidence" value="ECO:0007669"/>
    <property type="project" value="UniProtKB-EC"/>
</dbReference>
<gene>
    <name evidence="16" type="ORF">A2V92_02805</name>
</gene>
<keyword evidence="7" id="KW-0442">Lipid degradation</keyword>
<evidence type="ECO:0000313" key="17">
    <source>
        <dbReference type="Proteomes" id="UP000179344"/>
    </source>
</evidence>
<dbReference type="EMBL" id="MFST01000046">
    <property type="protein sequence ID" value="OGI44504.1"/>
    <property type="molecule type" value="Genomic_DNA"/>
</dbReference>
<dbReference type="Gene3D" id="3.40.50.720">
    <property type="entry name" value="NAD(P)-binding Rossmann-like Domain"/>
    <property type="match status" value="1"/>
</dbReference>
<dbReference type="Gene3D" id="3.90.226.10">
    <property type="entry name" value="2-enoyl-CoA Hydratase, Chain A, domain 1"/>
    <property type="match status" value="1"/>
</dbReference>
<feature type="domain" description="3-hydroxyacyl-CoA dehydrogenase C-terminal" evidence="14">
    <location>
        <begin position="585"/>
        <end position="657"/>
    </location>
</feature>
<dbReference type="PANTHER" id="PTHR43612:SF3">
    <property type="entry name" value="TRIFUNCTIONAL ENZYME SUBUNIT ALPHA, MITOCHONDRIAL"/>
    <property type="match status" value="1"/>
</dbReference>
<evidence type="ECO:0000256" key="6">
    <source>
        <dbReference type="ARBA" id="ARBA00022832"/>
    </source>
</evidence>
<comment type="catalytic activity">
    <reaction evidence="13">
        <text>a (3S)-3-hydroxyacyl-CoA + NAD(+) = a 3-oxoacyl-CoA + NADH + H(+)</text>
        <dbReference type="Rhea" id="RHEA:22432"/>
        <dbReference type="ChEBI" id="CHEBI:15378"/>
        <dbReference type="ChEBI" id="CHEBI:57318"/>
        <dbReference type="ChEBI" id="CHEBI:57540"/>
        <dbReference type="ChEBI" id="CHEBI:57945"/>
        <dbReference type="ChEBI" id="CHEBI:90726"/>
        <dbReference type="EC" id="1.1.1.35"/>
    </reaction>
</comment>
<evidence type="ECO:0000256" key="4">
    <source>
        <dbReference type="ARBA" id="ARBA00009463"/>
    </source>
</evidence>
<dbReference type="InterPro" id="IPR006108">
    <property type="entry name" value="3HC_DH_C"/>
</dbReference>
<feature type="domain" description="3-hydroxyacyl-CoA dehydrogenase NAD binding" evidence="15">
    <location>
        <begin position="298"/>
        <end position="471"/>
    </location>
</feature>
<comment type="similarity">
    <text evidence="2">In the central section; belongs to the 3-hydroxyacyl-CoA dehydrogenase family.</text>
</comment>
<dbReference type="InterPro" id="IPR008927">
    <property type="entry name" value="6-PGluconate_DH-like_C_sf"/>
</dbReference>
<evidence type="ECO:0000256" key="7">
    <source>
        <dbReference type="ARBA" id="ARBA00022963"/>
    </source>
</evidence>
<dbReference type="Pfam" id="PF02737">
    <property type="entry name" value="3HCDH_N"/>
    <property type="match status" value="1"/>
</dbReference>
<dbReference type="PANTHER" id="PTHR43612">
    <property type="entry name" value="TRIFUNCTIONAL ENZYME SUBUNIT ALPHA"/>
    <property type="match status" value="1"/>
</dbReference>
<dbReference type="SUPFAM" id="SSF52096">
    <property type="entry name" value="ClpP/crotonase"/>
    <property type="match status" value="1"/>
</dbReference>
<proteinExistence type="inferred from homology"/>
<dbReference type="GO" id="GO:0016509">
    <property type="term" value="F:long-chain (3S)-3-hydroxyacyl-CoA dehydrogenase (NAD+) activity"/>
    <property type="evidence" value="ECO:0007669"/>
    <property type="project" value="TreeGrafter"/>
</dbReference>
<evidence type="ECO:0000256" key="5">
    <source>
        <dbReference type="ARBA" id="ARBA00012076"/>
    </source>
</evidence>
<dbReference type="InterPro" id="IPR006180">
    <property type="entry name" value="3-OHacyl-CoA_DH_CS"/>
</dbReference>
<comment type="similarity">
    <text evidence="3">In the N-terminal section; belongs to the enoyl-CoA hydratase/isomerase family.</text>
</comment>
<dbReference type="Pfam" id="PF00725">
    <property type="entry name" value="3HCDH"/>
    <property type="match status" value="2"/>
</dbReference>
<reference evidence="16 17" key="1">
    <citation type="journal article" date="2016" name="Nat. Commun.">
        <title>Thousands of microbial genomes shed light on interconnected biogeochemical processes in an aquifer system.</title>
        <authorList>
            <person name="Anantharaman K."/>
            <person name="Brown C.T."/>
            <person name="Hug L.A."/>
            <person name="Sharon I."/>
            <person name="Castelle C.J."/>
            <person name="Probst A.J."/>
            <person name="Thomas B.C."/>
            <person name="Singh A."/>
            <person name="Wilkins M.J."/>
            <person name="Karaoz U."/>
            <person name="Brodie E.L."/>
            <person name="Williams K.H."/>
            <person name="Hubbard S.S."/>
            <person name="Banfield J.F."/>
        </authorList>
    </citation>
    <scope>NUCLEOTIDE SEQUENCE [LARGE SCALE GENOMIC DNA]</scope>
</reference>
<name>A0A1F6THB3_9PROT</name>
<feature type="domain" description="3-hydroxyacyl-CoA dehydrogenase C-terminal" evidence="14">
    <location>
        <begin position="475"/>
        <end position="566"/>
    </location>
</feature>
<keyword evidence="11" id="KW-0456">Lyase</keyword>
<evidence type="ECO:0000256" key="8">
    <source>
        <dbReference type="ARBA" id="ARBA00023002"/>
    </source>
</evidence>
<comment type="caution">
    <text evidence="16">The sequence shown here is derived from an EMBL/GenBank/DDBJ whole genome shotgun (WGS) entry which is preliminary data.</text>
</comment>
<dbReference type="Gene3D" id="1.10.1040.10">
    <property type="entry name" value="N-(1-d-carboxylethyl)-l-norvaline Dehydrogenase, domain 2"/>
    <property type="match status" value="2"/>
</dbReference>
<evidence type="ECO:0000259" key="15">
    <source>
        <dbReference type="Pfam" id="PF02737"/>
    </source>
</evidence>
<evidence type="ECO:0000256" key="3">
    <source>
        <dbReference type="ARBA" id="ARBA00008750"/>
    </source>
</evidence>
<dbReference type="Pfam" id="PF00378">
    <property type="entry name" value="ECH_1"/>
    <property type="match status" value="1"/>
</dbReference>
<sequence length="677" mass="74418">MNHWRLEGDDDFAVLTLDVAGQSANVLSQEVLNEFNQALGEVEGRPLKGLIIRSGKANGFVAGADVREFQRITDPARAAELARAGQHVFNRLAGLPFPSAAVIHGFCLGGGLELALACTYRIARDDLATRLGLPEVRLGIHPGFAGTVRLPPLVGHIAALDLILTGRTIGARAARRLGLVDDAVPERHLLRAARSFLTRRPPRRRKARWTRRLVGLAPLRPLVAKLLTRRTRAKINHDHYPAPYRILELWRSRAAQEQEAVSLGELLVSRTSRNLVHVFLLGEELKRHARQQPHEIKHVHVVGAGVMGADIAIWAVHKGFTVSLEDRHAQSLARALKKAHEFFQKQYRDARAAQEAMDRLTPDRHGNGLTRADLVIEAIIENVDAKRDLFRALEPRVRPQTLLATNTSSIPLEQLAEALKDPARLVGLHFFNPVAKMQLVEIVRAARTSEAALGRARGFIGALERLPLDVKSAPGFLVNRVLMPYLIEAVRMVEEGIAPARVDRAARDFGMPMGPIELADTVGLDICLSVAEILSGPLGITVPDTLRRQVEHGHLGKKSGQGFYKWDGRGRPRIPSAGKPVEAPITERLILRLLNEAVACLREGVVADADAVDAGMVYGTGFAPYLGGPMRYVESLGEIGISHSLNRLAQEYGKRFAPDPGWARPELFRRKAVRAIG</sequence>
<dbReference type="InterPro" id="IPR001753">
    <property type="entry name" value="Enoyl-CoA_hydra/iso"/>
</dbReference>
<dbReference type="GO" id="GO:0006635">
    <property type="term" value="P:fatty acid beta-oxidation"/>
    <property type="evidence" value="ECO:0007669"/>
    <property type="project" value="UniProtKB-UniPathway"/>
</dbReference>
<dbReference type="InterPro" id="IPR013328">
    <property type="entry name" value="6PGD_dom2"/>
</dbReference>
<evidence type="ECO:0000256" key="11">
    <source>
        <dbReference type="ARBA" id="ARBA00023239"/>
    </source>
</evidence>
<keyword evidence="9" id="KW-0520">NAD</keyword>
<dbReference type="InterPro" id="IPR006176">
    <property type="entry name" value="3-OHacyl-CoA_DH_NAD-bd"/>
</dbReference>
<dbReference type="SUPFAM" id="SSF51735">
    <property type="entry name" value="NAD(P)-binding Rossmann-fold domains"/>
    <property type="match status" value="1"/>
</dbReference>
<keyword evidence="6" id="KW-0276">Fatty acid metabolism</keyword>
<comment type="pathway">
    <text evidence="1">Lipid metabolism; fatty acid beta-oxidation.</text>
</comment>
<evidence type="ECO:0000256" key="1">
    <source>
        <dbReference type="ARBA" id="ARBA00005005"/>
    </source>
</evidence>
<keyword evidence="12" id="KW-0511">Multifunctional enzyme</keyword>
<accession>A0A1F6THB3</accession>
<dbReference type="PROSITE" id="PS00067">
    <property type="entry name" value="3HCDH"/>
    <property type="match status" value="1"/>
</dbReference>
<dbReference type="AlphaFoldDB" id="A0A1F6THB3"/>
<dbReference type="FunFam" id="3.40.50.720:FF:000009">
    <property type="entry name" value="Fatty oxidation complex, alpha subunit"/>
    <property type="match status" value="1"/>
</dbReference>
<dbReference type="EC" id="4.2.1.17" evidence="5"/>
<keyword evidence="8" id="KW-0560">Oxidoreductase</keyword>
<dbReference type="Proteomes" id="UP000179344">
    <property type="component" value="Unassembled WGS sequence"/>
</dbReference>
<protein>
    <recommendedName>
        <fullName evidence="5">enoyl-CoA hydratase</fullName>
        <ecNumber evidence="5">4.2.1.17</ecNumber>
    </recommendedName>
</protein>
<dbReference type="InterPro" id="IPR050136">
    <property type="entry name" value="FA_oxidation_alpha_subunit"/>
</dbReference>
<dbReference type="GO" id="GO:0070403">
    <property type="term" value="F:NAD+ binding"/>
    <property type="evidence" value="ECO:0007669"/>
    <property type="project" value="InterPro"/>
</dbReference>
<comment type="similarity">
    <text evidence="4">Belongs to the 3-hydroxyacyl-CoA dehydrogenase family.</text>
</comment>
<dbReference type="UniPathway" id="UPA00659"/>
<evidence type="ECO:0000256" key="13">
    <source>
        <dbReference type="ARBA" id="ARBA00049556"/>
    </source>
</evidence>
<evidence type="ECO:0000256" key="12">
    <source>
        <dbReference type="ARBA" id="ARBA00023268"/>
    </source>
</evidence>
<evidence type="ECO:0000256" key="10">
    <source>
        <dbReference type="ARBA" id="ARBA00023098"/>
    </source>
</evidence>
<dbReference type="SUPFAM" id="SSF48179">
    <property type="entry name" value="6-phosphogluconate dehydrogenase C-terminal domain-like"/>
    <property type="match status" value="2"/>
</dbReference>
<keyword evidence="10" id="KW-0443">Lipid metabolism</keyword>
<evidence type="ECO:0000256" key="2">
    <source>
        <dbReference type="ARBA" id="ARBA00007005"/>
    </source>
</evidence>
<dbReference type="CDD" id="cd06558">
    <property type="entry name" value="crotonase-like"/>
    <property type="match status" value="1"/>
</dbReference>
<dbReference type="InterPro" id="IPR036291">
    <property type="entry name" value="NAD(P)-bd_dom_sf"/>
</dbReference>
<evidence type="ECO:0000313" key="16">
    <source>
        <dbReference type="EMBL" id="OGI44504.1"/>
    </source>
</evidence>
<organism evidence="16 17">
    <name type="scientific">Candidatus Muproteobacteria bacterium RBG_16_65_31</name>
    <dbReference type="NCBI Taxonomy" id="1817759"/>
    <lineage>
        <taxon>Bacteria</taxon>
        <taxon>Pseudomonadati</taxon>
        <taxon>Pseudomonadota</taxon>
        <taxon>Candidatus Muproteobacteria</taxon>
    </lineage>
</organism>
<evidence type="ECO:0000259" key="14">
    <source>
        <dbReference type="Pfam" id="PF00725"/>
    </source>
</evidence>
<dbReference type="InterPro" id="IPR029045">
    <property type="entry name" value="ClpP/crotonase-like_dom_sf"/>
</dbReference>
<evidence type="ECO:0000256" key="9">
    <source>
        <dbReference type="ARBA" id="ARBA00023027"/>
    </source>
</evidence>